<gene>
    <name evidence="2" type="ORF">IV88_GL000421</name>
</gene>
<keyword evidence="3" id="KW-1185">Reference proteome</keyword>
<dbReference type="AlphaFoldDB" id="A0A0R2NL47"/>
<accession>A0A0R2NL47</accession>
<evidence type="ECO:0000256" key="1">
    <source>
        <dbReference type="SAM" id="SignalP"/>
    </source>
</evidence>
<keyword evidence="1" id="KW-0732">Signal</keyword>
<name>A0A0R2NL47_9LACO</name>
<evidence type="ECO:0000313" key="2">
    <source>
        <dbReference type="EMBL" id="KRO25088.1"/>
    </source>
</evidence>
<reference evidence="2 3" key="1">
    <citation type="journal article" date="2015" name="Genome Announc.">
        <title>Expanding the biotechnology potential of lactobacilli through comparative genomics of 213 strains and associated genera.</title>
        <authorList>
            <person name="Sun Z."/>
            <person name="Harris H.M."/>
            <person name="McCann A."/>
            <person name="Guo C."/>
            <person name="Argimon S."/>
            <person name="Zhang W."/>
            <person name="Yang X."/>
            <person name="Jeffery I.B."/>
            <person name="Cooney J.C."/>
            <person name="Kagawa T.F."/>
            <person name="Liu W."/>
            <person name="Song Y."/>
            <person name="Salvetti E."/>
            <person name="Wrobel A."/>
            <person name="Rasinkangas P."/>
            <person name="Parkhill J."/>
            <person name="Rea M.C."/>
            <person name="O'Sullivan O."/>
            <person name="Ritari J."/>
            <person name="Douillard F.P."/>
            <person name="Paul Ross R."/>
            <person name="Yang R."/>
            <person name="Briner A.E."/>
            <person name="Felis G.E."/>
            <person name="de Vos W.M."/>
            <person name="Barrangou R."/>
            <person name="Klaenhammer T.R."/>
            <person name="Caufield P.W."/>
            <person name="Cui Y."/>
            <person name="Zhang H."/>
            <person name="O'Toole P.W."/>
        </authorList>
    </citation>
    <scope>NUCLEOTIDE SEQUENCE [LARGE SCALE GENOMIC DNA]</scope>
    <source>
        <strain evidence="2 3">DSM 23026</strain>
    </source>
</reference>
<proteinExistence type="predicted"/>
<dbReference type="Proteomes" id="UP000051249">
    <property type="component" value="Unassembled WGS sequence"/>
</dbReference>
<organism evidence="2 3">
    <name type="scientific">Pediococcus argentinicus</name>
    <dbReference type="NCBI Taxonomy" id="480391"/>
    <lineage>
        <taxon>Bacteria</taxon>
        <taxon>Bacillati</taxon>
        <taxon>Bacillota</taxon>
        <taxon>Bacilli</taxon>
        <taxon>Lactobacillales</taxon>
        <taxon>Lactobacillaceae</taxon>
        <taxon>Pediococcus</taxon>
    </lineage>
</organism>
<comment type="caution">
    <text evidence="2">The sequence shown here is derived from an EMBL/GenBank/DDBJ whole genome shotgun (WGS) entry which is preliminary data.</text>
</comment>
<evidence type="ECO:0000313" key="3">
    <source>
        <dbReference type="Proteomes" id="UP000051249"/>
    </source>
</evidence>
<protein>
    <submittedName>
        <fullName evidence="2">Uncharacterized protein</fullName>
    </submittedName>
</protein>
<feature type="chain" id="PRO_5006421144" evidence="1">
    <location>
        <begin position="26"/>
        <end position="389"/>
    </location>
</feature>
<sequence>MAIKKTLILAGLGLFLVGLSPEVHAQKVTTPKATVQKLYKDDTYVSGKAANTKTIKVILGKRDIGHTTLGKNKKFHIKLKNKLTNVKKLQVLLTNKHGQQKVKTIEVKPLKTNKIKNCTVMASPDYALRPTKTGYVEVNVDATSDWTKGSVVGLKYMDGNNEYGDRTYKKANFRLVKGKVVRVHVTAKHYKAKTIKVKVSEYINNRDFYHDGATKMIALRDLRILKNGPVIKRNTEFTYVHHYKGFNESTPQTHEMMNKKGLNAIKDEQIYVNYQGNQYQLQPVNKKFKAKQSLYRRYHQNNLQIERLIQNLKSIVIVDSWMNNFSYEGLVNENKLTINSTMSPDNTVIGAKGATWNKYSYKKGKLKKVATFKGRDDGNWAKDDPWEEY</sequence>
<dbReference type="PATRIC" id="fig|480391.4.peg.425"/>
<dbReference type="EMBL" id="JQCQ01000016">
    <property type="protein sequence ID" value="KRO25088.1"/>
    <property type="molecule type" value="Genomic_DNA"/>
</dbReference>
<dbReference type="RefSeq" id="WP_057799397.1">
    <property type="nucleotide sequence ID" value="NZ_BJZZ01000016.1"/>
</dbReference>
<feature type="signal peptide" evidence="1">
    <location>
        <begin position="1"/>
        <end position="25"/>
    </location>
</feature>